<sequence>MSELKKWVILKMEDVDGQSPAGPGSQSTPPNGIDLTVGVVAMTLDEEKSAPPQVGFQFVGGGDDAARLGTDYDVLSPALQDCWPVVFDNLSDPKSWSAVSNTCIFFHYLMKSRMAEL</sequence>
<dbReference type="EMBL" id="LJIJ01006193">
    <property type="protein sequence ID" value="ODM87089.1"/>
    <property type="molecule type" value="Genomic_DNA"/>
</dbReference>
<organism evidence="1 2">
    <name type="scientific">Orchesella cincta</name>
    <name type="common">Springtail</name>
    <name type="synonym">Podura cincta</name>
    <dbReference type="NCBI Taxonomy" id="48709"/>
    <lineage>
        <taxon>Eukaryota</taxon>
        <taxon>Metazoa</taxon>
        <taxon>Ecdysozoa</taxon>
        <taxon>Arthropoda</taxon>
        <taxon>Hexapoda</taxon>
        <taxon>Collembola</taxon>
        <taxon>Entomobryomorpha</taxon>
        <taxon>Entomobryoidea</taxon>
        <taxon>Orchesellidae</taxon>
        <taxon>Orchesellinae</taxon>
        <taxon>Orchesella</taxon>
    </lineage>
</organism>
<protein>
    <submittedName>
        <fullName evidence="1">Uridylate kinase</fullName>
    </submittedName>
</protein>
<evidence type="ECO:0000313" key="2">
    <source>
        <dbReference type="Proteomes" id="UP000094527"/>
    </source>
</evidence>
<keyword evidence="2" id="KW-1185">Reference proteome</keyword>
<dbReference type="AlphaFoldDB" id="A0A1D2M293"/>
<reference evidence="1 2" key="1">
    <citation type="journal article" date="2016" name="Genome Biol. Evol.">
        <title>Gene Family Evolution Reflects Adaptation to Soil Environmental Stressors in the Genome of the Collembolan Orchesella cincta.</title>
        <authorList>
            <person name="Faddeeva-Vakhrusheva A."/>
            <person name="Derks M.F."/>
            <person name="Anvar S.Y."/>
            <person name="Agamennone V."/>
            <person name="Suring W."/>
            <person name="Smit S."/>
            <person name="van Straalen N.M."/>
            <person name="Roelofs D."/>
        </authorList>
    </citation>
    <scope>NUCLEOTIDE SEQUENCE [LARGE SCALE GENOMIC DNA]</scope>
    <source>
        <tissue evidence="1">Mixed pool</tissue>
    </source>
</reference>
<dbReference type="Proteomes" id="UP000094527">
    <property type="component" value="Unassembled WGS sequence"/>
</dbReference>
<feature type="non-terminal residue" evidence="1">
    <location>
        <position position="117"/>
    </location>
</feature>
<evidence type="ECO:0000313" key="1">
    <source>
        <dbReference type="EMBL" id="ODM87089.1"/>
    </source>
</evidence>
<keyword evidence="1" id="KW-0418">Kinase</keyword>
<comment type="caution">
    <text evidence="1">The sequence shown here is derived from an EMBL/GenBank/DDBJ whole genome shotgun (WGS) entry which is preliminary data.</text>
</comment>
<dbReference type="GO" id="GO:0016301">
    <property type="term" value="F:kinase activity"/>
    <property type="evidence" value="ECO:0007669"/>
    <property type="project" value="UniProtKB-KW"/>
</dbReference>
<keyword evidence="1" id="KW-0808">Transferase</keyword>
<proteinExistence type="predicted"/>
<name>A0A1D2M293_ORCCI</name>
<accession>A0A1D2M293</accession>
<gene>
    <name evidence="1" type="ORF">Ocin01_19593</name>
</gene>